<dbReference type="GeneID" id="39579203"/>
<feature type="transmembrane region" description="Helical" evidence="1">
    <location>
        <begin position="156"/>
        <end position="178"/>
    </location>
</feature>
<gene>
    <name evidence="2" type="ORF">SODALDRAFT_328548</name>
</gene>
<dbReference type="Proteomes" id="UP000272025">
    <property type="component" value="Unassembled WGS sequence"/>
</dbReference>
<keyword evidence="1" id="KW-0472">Membrane</keyword>
<accession>A0A3N2PP34</accession>
<feature type="non-terminal residue" evidence="2">
    <location>
        <position position="183"/>
    </location>
</feature>
<keyword evidence="3" id="KW-1185">Reference proteome</keyword>
<organism evidence="2 3">
    <name type="scientific">Sodiomyces alkalinus (strain CBS 110278 / VKM F-3762 / F11)</name>
    <name type="common">Alkaliphilic filamentous fungus</name>
    <dbReference type="NCBI Taxonomy" id="1314773"/>
    <lineage>
        <taxon>Eukaryota</taxon>
        <taxon>Fungi</taxon>
        <taxon>Dikarya</taxon>
        <taxon>Ascomycota</taxon>
        <taxon>Pezizomycotina</taxon>
        <taxon>Sordariomycetes</taxon>
        <taxon>Hypocreomycetidae</taxon>
        <taxon>Glomerellales</taxon>
        <taxon>Plectosphaerellaceae</taxon>
        <taxon>Sodiomyces</taxon>
    </lineage>
</organism>
<reference evidence="2 3" key="1">
    <citation type="journal article" date="2018" name="Mol. Ecol.">
        <title>The obligate alkalophilic soda-lake fungus Sodiomyces alkalinus has shifted to a protein diet.</title>
        <authorList>
            <person name="Grum-Grzhimaylo A.A."/>
            <person name="Falkoski D.L."/>
            <person name="van den Heuvel J."/>
            <person name="Valero-Jimenez C.A."/>
            <person name="Min B."/>
            <person name="Choi I.G."/>
            <person name="Lipzen A."/>
            <person name="Daum C.G."/>
            <person name="Aanen D.K."/>
            <person name="Tsang A."/>
            <person name="Henrissat B."/>
            <person name="Bilanenko E.N."/>
            <person name="de Vries R.P."/>
            <person name="van Kan J.A.L."/>
            <person name="Grigoriev I.V."/>
            <person name="Debets A.J.M."/>
        </authorList>
    </citation>
    <scope>NUCLEOTIDE SEQUENCE [LARGE SCALE GENOMIC DNA]</scope>
    <source>
        <strain evidence="2 3">F11</strain>
    </source>
</reference>
<keyword evidence="1" id="KW-0812">Transmembrane</keyword>
<evidence type="ECO:0000313" key="3">
    <source>
        <dbReference type="Proteomes" id="UP000272025"/>
    </source>
</evidence>
<name>A0A3N2PP34_SODAK</name>
<evidence type="ECO:0000313" key="2">
    <source>
        <dbReference type="EMBL" id="ROT36184.1"/>
    </source>
</evidence>
<protein>
    <submittedName>
        <fullName evidence="2">Uncharacterized protein</fullName>
    </submittedName>
</protein>
<dbReference type="RefSeq" id="XP_028463990.1">
    <property type="nucleotide sequence ID" value="XM_028610725.1"/>
</dbReference>
<sequence length="183" mass="21069">MHTIFYLYGNLCRCILLSAEGSLLGSLLGQDEYAQKCVSVNHGMLQLSLLALDGSARAVFRPHYRAVQRDEFIYTALWAWGSFVYALFRLFDDYLLKNNPAYAFALAAGLGLRLFLWFIEAAMTVLHGFVMRRVHWWFWLPKNGASKEFDSVWSQVLFFIVFVGAPILSYNACLYLRLNIHHV</sequence>
<evidence type="ECO:0000256" key="1">
    <source>
        <dbReference type="SAM" id="Phobius"/>
    </source>
</evidence>
<feature type="transmembrane region" description="Helical" evidence="1">
    <location>
        <begin position="72"/>
        <end position="91"/>
    </location>
</feature>
<dbReference type="EMBL" id="ML119060">
    <property type="protein sequence ID" value="ROT36184.1"/>
    <property type="molecule type" value="Genomic_DNA"/>
</dbReference>
<dbReference type="AlphaFoldDB" id="A0A3N2PP34"/>
<keyword evidence="1" id="KW-1133">Transmembrane helix</keyword>
<feature type="transmembrane region" description="Helical" evidence="1">
    <location>
        <begin position="103"/>
        <end position="130"/>
    </location>
</feature>
<proteinExistence type="predicted"/>